<dbReference type="SUPFAM" id="SSF160240">
    <property type="entry name" value="Cation efflux protein cytoplasmic domain-like"/>
    <property type="match status" value="1"/>
</dbReference>
<feature type="transmembrane region" description="Helical" evidence="6">
    <location>
        <begin position="190"/>
        <end position="211"/>
    </location>
</feature>
<evidence type="ECO:0000256" key="1">
    <source>
        <dbReference type="ARBA" id="ARBA00004141"/>
    </source>
</evidence>
<dbReference type="PANTHER" id="PTHR13414:SF9">
    <property type="entry name" value="PROTON-COUPLED ZINC ANTIPORTER SLC30A9, MITOCHONDRIAL"/>
    <property type="match status" value="1"/>
</dbReference>
<evidence type="ECO:0000313" key="8">
    <source>
        <dbReference type="EMBL" id="CAB4847872.1"/>
    </source>
</evidence>
<evidence type="ECO:0000313" key="9">
    <source>
        <dbReference type="EMBL" id="CAB4950997.1"/>
    </source>
</evidence>
<dbReference type="EMBL" id="CAFBND010000078">
    <property type="protein sequence ID" value="CAB4950997.1"/>
    <property type="molecule type" value="Genomic_DNA"/>
</dbReference>
<dbReference type="GO" id="GO:0006829">
    <property type="term" value="P:zinc ion transport"/>
    <property type="evidence" value="ECO:0007669"/>
    <property type="project" value="InterPro"/>
</dbReference>
<gene>
    <name evidence="8" type="ORF">UFOPK3268_00505</name>
    <name evidence="9" type="ORF">UFOPK3752_01657</name>
    <name evidence="10" type="ORF">UFOPK4150_01366</name>
</gene>
<dbReference type="InterPro" id="IPR036837">
    <property type="entry name" value="Cation_efflux_CTD_sf"/>
</dbReference>
<feature type="transmembrane region" description="Helical" evidence="6">
    <location>
        <begin position="158"/>
        <end position="184"/>
    </location>
</feature>
<dbReference type="GO" id="GO:0016020">
    <property type="term" value="C:membrane"/>
    <property type="evidence" value="ECO:0007669"/>
    <property type="project" value="UniProtKB-SubCell"/>
</dbReference>
<dbReference type="AlphaFoldDB" id="A0A6J7K6D9"/>
<dbReference type="InterPro" id="IPR040177">
    <property type="entry name" value="SLC30A9"/>
</dbReference>
<evidence type="ECO:0000256" key="6">
    <source>
        <dbReference type="SAM" id="Phobius"/>
    </source>
</evidence>
<name>A0A6J7K6D9_9ZZZZ</name>
<proteinExistence type="predicted"/>
<dbReference type="InterPro" id="IPR027469">
    <property type="entry name" value="Cation_efflux_TMD_sf"/>
</dbReference>
<keyword evidence="2" id="KW-0813">Transport</keyword>
<evidence type="ECO:0000313" key="10">
    <source>
        <dbReference type="EMBL" id="CAB5034492.1"/>
    </source>
</evidence>
<dbReference type="SUPFAM" id="SSF161111">
    <property type="entry name" value="Cation efflux protein transmembrane domain-like"/>
    <property type="match status" value="1"/>
</dbReference>
<keyword evidence="3 6" id="KW-0812">Transmembrane</keyword>
<feature type="transmembrane region" description="Helical" evidence="6">
    <location>
        <begin position="77"/>
        <end position="94"/>
    </location>
</feature>
<evidence type="ECO:0000256" key="5">
    <source>
        <dbReference type="ARBA" id="ARBA00023136"/>
    </source>
</evidence>
<feature type="domain" description="Cation efflux protein transmembrane" evidence="7">
    <location>
        <begin position="11"/>
        <end position="218"/>
    </location>
</feature>
<feature type="transmembrane region" description="Helical" evidence="6">
    <location>
        <begin position="114"/>
        <end position="137"/>
    </location>
</feature>
<evidence type="ECO:0000256" key="3">
    <source>
        <dbReference type="ARBA" id="ARBA00022692"/>
    </source>
</evidence>
<dbReference type="PANTHER" id="PTHR13414">
    <property type="entry name" value="HUEL-CATION TRANSPORTER"/>
    <property type="match status" value="1"/>
</dbReference>
<dbReference type="InterPro" id="IPR002524">
    <property type="entry name" value="Cation_efflux"/>
</dbReference>
<sequence>MSVEGGTRAIVAALLANTCIAITKFGAFALTGSTSMLSEAVHSVADSGNQLLLLLGGRRSRRVADDHHQFGYGRVRYVYAFVVSIVLFCVGGLFSVYEGWHKVSAPESVSNPTVAFGVLGIAIVLEAFSFRTALIEANRSRGRTSLVRFVRDARQPELPVILLEDAGALVGLVLAFLGVTLAVITGDGRWDGVGALAIGCLLLMIAVLLAIEMSSMLVGESAVPEQTAAIAAALEAEPLVRRVIHLRTLHTGPEEILVAAKIAVEHADTADDIARAIDAAEIRVREAVPEVRWIYLEPDIDRGAGSPTTTG</sequence>
<dbReference type="EMBL" id="CAFBIZ010000045">
    <property type="protein sequence ID" value="CAB4847872.1"/>
    <property type="molecule type" value="Genomic_DNA"/>
</dbReference>
<dbReference type="Pfam" id="PF01545">
    <property type="entry name" value="Cation_efflux"/>
    <property type="match status" value="1"/>
</dbReference>
<protein>
    <submittedName>
        <fullName evidence="9">Unannotated protein</fullName>
    </submittedName>
</protein>
<dbReference type="NCBIfam" id="TIGR01297">
    <property type="entry name" value="CDF"/>
    <property type="match status" value="1"/>
</dbReference>
<accession>A0A6J7K6D9</accession>
<organism evidence="9">
    <name type="scientific">freshwater metagenome</name>
    <dbReference type="NCBI Taxonomy" id="449393"/>
    <lineage>
        <taxon>unclassified sequences</taxon>
        <taxon>metagenomes</taxon>
        <taxon>ecological metagenomes</taxon>
    </lineage>
</organism>
<evidence type="ECO:0000256" key="4">
    <source>
        <dbReference type="ARBA" id="ARBA00022989"/>
    </source>
</evidence>
<dbReference type="Gene3D" id="1.20.1510.10">
    <property type="entry name" value="Cation efflux protein transmembrane domain"/>
    <property type="match status" value="1"/>
</dbReference>
<keyword evidence="5 6" id="KW-0472">Membrane</keyword>
<dbReference type="InterPro" id="IPR058533">
    <property type="entry name" value="Cation_efflux_TM"/>
</dbReference>
<evidence type="ECO:0000259" key="7">
    <source>
        <dbReference type="Pfam" id="PF01545"/>
    </source>
</evidence>
<evidence type="ECO:0000256" key="2">
    <source>
        <dbReference type="ARBA" id="ARBA00022448"/>
    </source>
</evidence>
<comment type="subcellular location">
    <subcellularLocation>
        <location evidence="1">Membrane</location>
        <topology evidence="1">Multi-pass membrane protein</topology>
    </subcellularLocation>
</comment>
<keyword evidence="4 6" id="KW-1133">Transmembrane helix</keyword>
<reference evidence="9" key="1">
    <citation type="submission" date="2020-05" db="EMBL/GenBank/DDBJ databases">
        <authorList>
            <person name="Chiriac C."/>
            <person name="Salcher M."/>
            <person name="Ghai R."/>
            <person name="Kavagutti S V."/>
        </authorList>
    </citation>
    <scope>NUCLEOTIDE SEQUENCE</scope>
</reference>
<dbReference type="EMBL" id="CAFBPU010000027">
    <property type="protein sequence ID" value="CAB5034492.1"/>
    <property type="molecule type" value="Genomic_DNA"/>
</dbReference>
<dbReference type="GO" id="GO:0008324">
    <property type="term" value="F:monoatomic cation transmembrane transporter activity"/>
    <property type="evidence" value="ECO:0007669"/>
    <property type="project" value="InterPro"/>
</dbReference>